<feature type="transmembrane region" description="Helical" evidence="6">
    <location>
        <begin position="63"/>
        <end position="83"/>
    </location>
</feature>
<dbReference type="PATRIC" id="fig|1423744.4.peg.128"/>
<proteinExistence type="predicted"/>
<sequence>MVFCAIAMSQIGTRAVAKIRAENDHQKLTKAFWGLWYVQALSSIAIIILTLLAVTVFKVEYQIYFYLQIPFLISAMFDISWFYQGLEEFGKVVLRNTVVKLSSVVLIFAFVKSQQDLWIYMLIMSITTMFGSFAFWLSIKRYVDRPVKQFYQFRSVIIAVVTLIVPQAATQIYNSLDKPILNFLNGSATQVGYYDYSQRISTILLGVITSITIVMMPKMASASKESQRLFLKKSLEITTFLAIIFTIIVMINTKEFVPVFFSSQFEPMTAISYFATLRIIFLPIGEVFSNQFALANRRDKDYAIPVIIGAGLSLILNLILDKPYGAVGAMISLLTVEFVVCLLRIYIVRDAYDAKYVFKDFPKFGILAIVTFVIGSLLPNFVPQPYINMTIKSLIISVVYLVIFVLMKFEIANDLKFLIEKIIKRRES</sequence>
<keyword evidence="8" id="KW-1185">Reference proteome</keyword>
<keyword evidence="3 6" id="KW-0812">Transmembrane</keyword>
<feature type="transmembrane region" description="Helical" evidence="6">
    <location>
        <begin position="117"/>
        <end position="139"/>
    </location>
</feature>
<accession>A0A0R2DK02</accession>
<evidence type="ECO:0000256" key="2">
    <source>
        <dbReference type="ARBA" id="ARBA00022475"/>
    </source>
</evidence>
<feature type="transmembrane region" description="Helical" evidence="6">
    <location>
        <begin position="271"/>
        <end position="290"/>
    </location>
</feature>
<feature type="transmembrane region" description="Helical" evidence="6">
    <location>
        <begin position="235"/>
        <end position="251"/>
    </location>
</feature>
<dbReference type="InterPro" id="IPR002797">
    <property type="entry name" value="Polysacc_synth"/>
</dbReference>
<evidence type="ECO:0000256" key="6">
    <source>
        <dbReference type="SAM" id="Phobius"/>
    </source>
</evidence>
<comment type="caution">
    <text evidence="7">The sequence shown here is derived from an EMBL/GenBank/DDBJ whole genome shotgun (WGS) entry which is preliminary data.</text>
</comment>
<evidence type="ECO:0000313" key="8">
    <source>
        <dbReference type="Proteomes" id="UP000051378"/>
    </source>
</evidence>
<evidence type="ECO:0008006" key="9">
    <source>
        <dbReference type="Google" id="ProtNLM"/>
    </source>
</evidence>
<dbReference type="InterPro" id="IPR050833">
    <property type="entry name" value="Poly_Biosynth_Transport"/>
</dbReference>
<dbReference type="PANTHER" id="PTHR30250">
    <property type="entry name" value="PST FAMILY PREDICTED COLANIC ACID TRANSPORTER"/>
    <property type="match status" value="1"/>
</dbReference>
<reference evidence="7 8" key="1">
    <citation type="journal article" date="2015" name="Genome Announc.">
        <title>Expanding the biotechnology potential of lactobacilli through comparative genomics of 213 strains and associated genera.</title>
        <authorList>
            <person name="Sun Z."/>
            <person name="Harris H.M."/>
            <person name="McCann A."/>
            <person name="Guo C."/>
            <person name="Argimon S."/>
            <person name="Zhang W."/>
            <person name="Yang X."/>
            <person name="Jeffery I.B."/>
            <person name="Cooney J.C."/>
            <person name="Kagawa T.F."/>
            <person name="Liu W."/>
            <person name="Song Y."/>
            <person name="Salvetti E."/>
            <person name="Wrobel A."/>
            <person name="Rasinkangas P."/>
            <person name="Parkhill J."/>
            <person name="Rea M.C."/>
            <person name="O'Sullivan O."/>
            <person name="Ritari J."/>
            <person name="Douillard F.P."/>
            <person name="Paul Ross R."/>
            <person name="Yang R."/>
            <person name="Briner A.E."/>
            <person name="Felis G.E."/>
            <person name="de Vos W.M."/>
            <person name="Barrangou R."/>
            <person name="Klaenhammer T.R."/>
            <person name="Caufield P.W."/>
            <person name="Cui Y."/>
            <person name="Zhang H."/>
            <person name="O'Toole P.W."/>
        </authorList>
    </citation>
    <scope>NUCLEOTIDE SEQUENCE [LARGE SCALE GENOMIC DNA]</scope>
    <source>
        <strain evidence="7 8">DSM 23037</strain>
    </source>
</reference>
<keyword evidence="5 6" id="KW-0472">Membrane</keyword>
<name>A0A0R2DK02_9LACO</name>
<evidence type="ECO:0000256" key="1">
    <source>
        <dbReference type="ARBA" id="ARBA00004651"/>
    </source>
</evidence>
<feature type="transmembrane region" description="Helical" evidence="6">
    <location>
        <begin position="394"/>
        <end position="411"/>
    </location>
</feature>
<feature type="transmembrane region" description="Helical" evidence="6">
    <location>
        <begin position="196"/>
        <end position="215"/>
    </location>
</feature>
<evidence type="ECO:0000256" key="3">
    <source>
        <dbReference type="ARBA" id="ARBA00022692"/>
    </source>
</evidence>
<dbReference type="AlphaFoldDB" id="A0A0R2DK02"/>
<organism evidence="7 8">
    <name type="scientific">Holzapfeliella floricola DSM 23037 = JCM 16512</name>
    <dbReference type="NCBI Taxonomy" id="1423744"/>
    <lineage>
        <taxon>Bacteria</taxon>
        <taxon>Bacillati</taxon>
        <taxon>Bacillota</taxon>
        <taxon>Bacilli</taxon>
        <taxon>Lactobacillales</taxon>
        <taxon>Lactobacillaceae</taxon>
        <taxon>Holzapfeliella</taxon>
    </lineage>
</organism>
<feature type="transmembrane region" description="Helical" evidence="6">
    <location>
        <begin position="151"/>
        <end position="176"/>
    </location>
</feature>
<keyword evidence="4 6" id="KW-1133">Transmembrane helix</keyword>
<feature type="transmembrane region" description="Helical" evidence="6">
    <location>
        <begin position="364"/>
        <end position="382"/>
    </location>
</feature>
<evidence type="ECO:0000313" key="7">
    <source>
        <dbReference type="EMBL" id="KRN04447.1"/>
    </source>
</evidence>
<dbReference type="PANTHER" id="PTHR30250:SF11">
    <property type="entry name" value="O-ANTIGEN TRANSPORTER-RELATED"/>
    <property type="match status" value="1"/>
</dbReference>
<keyword evidence="2" id="KW-1003">Cell membrane</keyword>
<dbReference type="EMBL" id="AYZL01000010">
    <property type="protein sequence ID" value="KRN04447.1"/>
    <property type="molecule type" value="Genomic_DNA"/>
</dbReference>
<evidence type="ECO:0000256" key="4">
    <source>
        <dbReference type="ARBA" id="ARBA00022989"/>
    </source>
</evidence>
<dbReference type="GO" id="GO:0005886">
    <property type="term" value="C:plasma membrane"/>
    <property type="evidence" value="ECO:0007669"/>
    <property type="project" value="UniProtKB-SubCell"/>
</dbReference>
<feature type="transmembrane region" description="Helical" evidence="6">
    <location>
        <begin position="302"/>
        <end position="320"/>
    </location>
</feature>
<feature type="transmembrane region" description="Helical" evidence="6">
    <location>
        <begin position="35"/>
        <end position="57"/>
    </location>
</feature>
<protein>
    <recommendedName>
        <fullName evidence="9">Polysaccharide biosynthesis protein C-terminal domain-containing protein</fullName>
    </recommendedName>
</protein>
<evidence type="ECO:0000256" key="5">
    <source>
        <dbReference type="ARBA" id="ARBA00023136"/>
    </source>
</evidence>
<gene>
    <name evidence="7" type="ORF">FC86_GL000124</name>
</gene>
<dbReference type="STRING" id="1423744.FC86_GL000124"/>
<feature type="transmembrane region" description="Helical" evidence="6">
    <location>
        <begin position="326"/>
        <end position="343"/>
    </location>
</feature>
<comment type="subcellular location">
    <subcellularLocation>
        <location evidence="1">Cell membrane</location>
        <topology evidence="1">Multi-pass membrane protein</topology>
    </subcellularLocation>
</comment>
<dbReference type="Proteomes" id="UP000051378">
    <property type="component" value="Unassembled WGS sequence"/>
</dbReference>
<dbReference type="Pfam" id="PF01943">
    <property type="entry name" value="Polysacc_synt"/>
    <property type="match status" value="1"/>
</dbReference>